<dbReference type="NCBIfam" id="NF002270">
    <property type="entry name" value="PRK01202.1"/>
    <property type="match status" value="1"/>
</dbReference>
<evidence type="ECO:0000256" key="4">
    <source>
        <dbReference type="PIRSR" id="PIRSR617453-50"/>
    </source>
</evidence>
<dbReference type="GO" id="GO:0005829">
    <property type="term" value="C:cytosol"/>
    <property type="evidence" value="ECO:0007669"/>
    <property type="project" value="TreeGrafter"/>
</dbReference>
<evidence type="ECO:0000256" key="2">
    <source>
        <dbReference type="ARBA" id="ARBA00022823"/>
    </source>
</evidence>
<sequence length="127" mass="13897">MSIPADLKYTKDHEWLKILDGDEAIIGITDFAQNSLGDITFVEVPEVEDSFDAGESFGVVESVKAASDLYMPVDAEVLEVNESLEDAPEKVNSSPYEDGWILKIKIKDTAALAELLDAAAYEEIAKD</sequence>
<accession>A0A934RXX8</accession>
<evidence type="ECO:0000313" key="6">
    <source>
        <dbReference type="EMBL" id="MBK1876387.1"/>
    </source>
</evidence>
<dbReference type="RefSeq" id="WP_200354601.1">
    <property type="nucleotide sequence ID" value="NZ_JAENIL010000008.1"/>
</dbReference>
<comment type="cofactor">
    <cofactor evidence="3">
        <name>(R)-lipoate</name>
        <dbReference type="ChEBI" id="CHEBI:83088"/>
    </cofactor>
    <text evidence="3">Binds 1 lipoyl cofactor covalently.</text>
</comment>
<dbReference type="HAMAP" id="MF_00272">
    <property type="entry name" value="GcvH"/>
    <property type="match status" value="1"/>
</dbReference>
<dbReference type="InterPro" id="IPR000089">
    <property type="entry name" value="Biotin_lipoyl"/>
</dbReference>
<comment type="function">
    <text evidence="3">The glycine cleavage system catalyzes the degradation of glycine. The H protein shuttles the methylamine group of glycine from the P protein to the T protein.</text>
</comment>
<organism evidence="6 7">
    <name type="scientific">Pelagicoccus mobilis</name>
    <dbReference type="NCBI Taxonomy" id="415221"/>
    <lineage>
        <taxon>Bacteria</taxon>
        <taxon>Pseudomonadati</taxon>
        <taxon>Verrucomicrobiota</taxon>
        <taxon>Opitutia</taxon>
        <taxon>Puniceicoccales</taxon>
        <taxon>Pelagicoccaceae</taxon>
        <taxon>Pelagicoccus</taxon>
    </lineage>
</organism>
<comment type="caution">
    <text evidence="6">The sequence shown here is derived from an EMBL/GenBank/DDBJ whole genome shotgun (WGS) entry which is preliminary data.</text>
</comment>
<dbReference type="SUPFAM" id="SSF51230">
    <property type="entry name" value="Single hybrid motif"/>
    <property type="match status" value="1"/>
</dbReference>
<dbReference type="InterPro" id="IPR002930">
    <property type="entry name" value="GCV_H"/>
</dbReference>
<dbReference type="Pfam" id="PF01597">
    <property type="entry name" value="GCV_H"/>
    <property type="match status" value="1"/>
</dbReference>
<feature type="modified residue" description="N6-lipoyllysine" evidence="3 4">
    <location>
        <position position="64"/>
    </location>
</feature>
<evidence type="ECO:0000313" key="7">
    <source>
        <dbReference type="Proteomes" id="UP000617628"/>
    </source>
</evidence>
<dbReference type="CDD" id="cd06848">
    <property type="entry name" value="GCS_H"/>
    <property type="match status" value="1"/>
</dbReference>
<keyword evidence="7" id="KW-1185">Reference proteome</keyword>
<evidence type="ECO:0000259" key="5">
    <source>
        <dbReference type="PROSITE" id="PS50968"/>
    </source>
</evidence>
<comment type="similarity">
    <text evidence="1 3">Belongs to the GcvH family.</text>
</comment>
<protein>
    <recommendedName>
        <fullName evidence="3">Glycine cleavage system H protein</fullName>
    </recommendedName>
</protein>
<evidence type="ECO:0000256" key="3">
    <source>
        <dbReference type="HAMAP-Rule" id="MF_00272"/>
    </source>
</evidence>
<dbReference type="NCBIfam" id="TIGR00527">
    <property type="entry name" value="gcvH"/>
    <property type="match status" value="1"/>
</dbReference>
<dbReference type="GO" id="GO:0005960">
    <property type="term" value="C:glycine cleavage complex"/>
    <property type="evidence" value="ECO:0007669"/>
    <property type="project" value="InterPro"/>
</dbReference>
<dbReference type="PROSITE" id="PS50968">
    <property type="entry name" value="BIOTINYL_LIPOYL"/>
    <property type="match status" value="1"/>
</dbReference>
<dbReference type="InterPro" id="IPR011053">
    <property type="entry name" value="Single_hybrid_motif"/>
</dbReference>
<keyword evidence="2 3" id="KW-0450">Lipoyl</keyword>
<evidence type="ECO:0000256" key="1">
    <source>
        <dbReference type="ARBA" id="ARBA00009249"/>
    </source>
</evidence>
<dbReference type="AlphaFoldDB" id="A0A934RXX8"/>
<dbReference type="PANTHER" id="PTHR11715:SF3">
    <property type="entry name" value="GLYCINE CLEAVAGE SYSTEM H PROTEIN-RELATED"/>
    <property type="match status" value="1"/>
</dbReference>
<reference evidence="6" key="1">
    <citation type="submission" date="2021-01" db="EMBL/GenBank/DDBJ databases">
        <title>Modified the classification status of verrucomicrobia.</title>
        <authorList>
            <person name="Feng X."/>
        </authorList>
    </citation>
    <scope>NUCLEOTIDE SEQUENCE</scope>
    <source>
        <strain evidence="6">KCTC 13126</strain>
    </source>
</reference>
<name>A0A934RXX8_9BACT</name>
<gene>
    <name evidence="3 6" type="primary">gcvH</name>
    <name evidence="6" type="ORF">JIN87_05870</name>
</gene>
<comment type="subunit">
    <text evidence="3">The glycine cleavage system is composed of four proteins: P, T, L and H.</text>
</comment>
<dbReference type="Gene3D" id="2.40.50.100">
    <property type="match status" value="1"/>
</dbReference>
<feature type="domain" description="Lipoyl-binding" evidence="5">
    <location>
        <begin position="23"/>
        <end position="105"/>
    </location>
</feature>
<proteinExistence type="inferred from homology"/>
<dbReference type="PANTHER" id="PTHR11715">
    <property type="entry name" value="GLYCINE CLEAVAGE SYSTEM H PROTEIN"/>
    <property type="match status" value="1"/>
</dbReference>
<dbReference type="GO" id="GO:0019464">
    <property type="term" value="P:glycine decarboxylation via glycine cleavage system"/>
    <property type="evidence" value="ECO:0007669"/>
    <property type="project" value="UniProtKB-UniRule"/>
</dbReference>
<dbReference type="Proteomes" id="UP000617628">
    <property type="component" value="Unassembled WGS sequence"/>
</dbReference>
<dbReference type="InterPro" id="IPR017453">
    <property type="entry name" value="GCV_H_sub"/>
</dbReference>
<dbReference type="GO" id="GO:0009249">
    <property type="term" value="P:protein lipoylation"/>
    <property type="evidence" value="ECO:0007669"/>
    <property type="project" value="TreeGrafter"/>
</dbReference>
<dbReference type="EMBL" id="JAENIL010000008">
    <property type="protein sequence ID" value="MBK1876387.1"/>
    <property type="molecule type" value="Genomic_DNA"/>
</dbReference>
<dbReference type="InterPro" id="IPR033753">
    <property type="entry name" value="GCV_H/Fam206"/>
</dbReference>